<evidence type="ECO:0000256" key="1">
    <source>
        <dbReference type="ARBA" id="ARBA00004141"/>
    </source>
</evidence>
<feature type="transmembrane region" description="Helical" evidence="12">
    <location>
        <begin position="194"/>
        <end position="217"/>
    </location>
</feature>
<comment type="subcellular location">
    <subcellularLocation>
        <location evidence="12">Cell membrane</location>
        <topology evidence="12">Multi-pass membrane protein</topology>
    </subcellularLocation>
    <subcellularLocation>
        <location evidence="1">Membrane</location>
        <topology evidence="1">Multi-pass membrane protein</topology>
    </subcellularLocation>
</comment>
<keyword evidence="5 12" id="KW-0633">Potassium transport</keyword>
<evidence type="ECO:0000259" key="13">
    <source>
        <dbReference type="Pfam" id="PF02705"/>
    </source>
</evidence>
<proteinExistence type="inferred from homology"/>
<dbReference type="GO" id="GO:0015079">
    <property type="term" value="F:potassium ion transmembrane transporter activity"/>
    <property type="evidence" value="ECO:0007669"/>
    <property type="project" value="UniProtKB-UniRule"/>
</dbReference>
<keyword evidence="9 12" id="KW-1133">Transmembrane helix</keyword>
<keyword evidence="7 12" id="KW-0769">Symport</keyword>
<feature type="transmembrane region" description="Helical" evidence="12">
    <location>
        <begin position="321"/>
        <end position="341"/>
    </location>
</feature>
<evidence type="ECO:0000256" key="11">
    <source>
        <dbReference type="ARBA" id="ARBA00023136"/>
    </source>
</evidence>
<feature type="domain" description="K+ potassium transporter integral membrane" evidence="13">
    <location>
        <begin position="1"/>
        <end position="435"/>
    </location>
</feature>
<dbReference type="GO" id="GO:0005886">
    <property type="term" value="C:plasma membrane"/>
    <property type="evidence" value="ECO:0007669"/>
    <property type="project" value="UniProtKB-SubCell"/>
</dbReference>
<feature type="transmembrane region" description="Helical" evidence="12">
    <location>
        <begin position="378"/>
        <end position="401"/>
    </location>
</feature>
<protein>
    <recommendedName>
        <fullName evidence="12">Probable potassium transport system protein Kup</fullName>
    </recommendedName>
</protein>
<dbReference type="EMBL" id="FOGZ01000017">
    <property type="protein sequence ID" value="SER90462.1"/>
    <property type="molecule type" value="Genomic_DNA"/>
</dbReference>
<gene>
    <name evidence="12" type="primary">kup</name>
    <name evidence="15" type="ORF">SAMN05443377_11748</name>
</gene>
<keyword evidence="10 12" id="KW-0406">Ion transport</keyword>
<dbReference type="PANTHER" id="PTHR30540">
    <property type="entry name" value="OSMOTIC STRESS POTASSIUM TRANSPORTER"/>
    <property type="match status" value="1"/>
</dbReference>
<evidence type="ECO:0000256" key="7">
    <source>
        <dbReference type="ARBA" id="ARBA00022847"/>
    </source>
</evidence>
<evidence type="ECO:0000313" key="15">
    <source>
        <dbReference type="EMBL" id="SER90462.1"/>
    </source>
</evidence>
<feature type="transmembrane region" description="Helical" evidence="12">
    <location>
        <begin position="407"/>
        <end position="424"/>
    </location>
</feature>
<comment type="catalytic activity">
    <reaction evidence="12">
        <text>K(+)(in) + H(+)(in) = K(+)(out) + H(+)(out)</text>
        <dbReference type="Rhea" id="RHEA:28490"/>
        <dbReference type="ChEBI" id="CHEBI:15378"/>
        <dbReference type="ChEBI" id="CHEBI:29103"/>
    </reaction>
</comment>
<dbReference type="GO" id="GO:0015293">
    <property type="term" value="F:symporter activity"/>
    <property type="evidence" value="ECO:0007669"/>
    <property type="project" value="UniProtKB-UniRule"/>
</dbReference>
<dbReference type="InterPro" id="IPR053951">
    <property type="entry name" value="K_trans_N"/>
</dbReference>
<evidence type="ECO:0000256" key="12">
    <source>
        <dbReference type="HAMAP-Rule" id="MF_01522"/>
    </source>
</evidence>
<dbReference type="InterPro" id="IPR053952">
    <property type="entry name" value="K_trans_C"/>
</dbReference>
<evidence type="ECO:0000256" key="4">
    <source>
        <dbReference type="ARBA" id="ARBA00022475"/>
    </source>
</evidence>
<feature type="transmembrane region" description="Helical" evidence="12">
    <location>
        <begin position="123"/>
        <end position="141"/>
    </location>
</feature>
<dbReference type="HAMAP" id="MF_01522">
    <property type="entry name" value="Kup"/>
    <property type="match status" value="1"/>
</dbReference>
<feature type="transmembrane region" description="Helical" evidence="12">
    <location>
        <begin position="271"/>
        <end position="300"/>
    </location>
</feature>
<evidence type="ECO:0000259" key="14">
    <source>
        <dbReference type="Pfam" id="PF22776"/>
    </source>
</evidence>
<keyword evidence="16" id="KW-1185">Reference proteome</keyword>
<dbReference type="Pfam" id="PF22776">
    <property type="entry name" value="K_trans_C"/>
    <property type="match status" value="1"/>
</dbReference>
<evidence type="ECO:0000256" key="9">
    <source>
        <dbReference type="ARBA" id="ARBA00022989"/>
    </source>
</evidence>
<dbReference type="AlphaFoldDB" id="A0A1H9SZL5"/>
<evidence type="ECO:0000256" key="10">
    <source>
        <dbReference type="ARBA" id="ARBA00023065"/>
    </source>
</evidence>
<feature type="transmembrane region" description="Helical" evidence="12">
    <location>
        <begin position="32"/>
        <end position="53"/>
    </location>
</feature>
<dbReference type="Pfam" id="PF02705">
    <property type="entry name" value="K_trans"/>
    <property type="match status" value="1"/>
</dbReference>
<accession>A0A1H9SZL5</accession>
<dbReference type="InterPro" id="IPR003855">
    <property type="entry name" value="K+_transporter"/>
</dbReference>
<dbReference type="PANTHER" id="PTHR30540:SF79">
    <property type="entry name" value="LOW AFFINITY POTASSIUM TRANSPORT SYSTEM PROTEIN KUP"/>
    <property type="match status" value="1"/>
</dbReference>
<keyword evidence="4 12" id="KW-1003">Cell membrane</keyword>
<dbReference type="InterPro" id="IPR023051">
    <property type="entry name" value="Kup"/>
</dbReference>
<keyword evidence="8 12" id="KW-0630">Potassium</keyword>
<evidence type="ECO:0000256" key="6">
    <source>
        <dbReference type="ARBA" id="ARBA00022692"/>
    </source>
</evidence>
<keyword evidence="3 12" id="KW-0813">Transport</keyword>
<feature type="transmembrane region" description="Helical" evidence="12">
    <location>
        <begin position="229"/>
        <end position="251"/>
    </location>
</feature>
<evidence type="ECO:0000256" key="5">
    <source>
        <dbReference type="ARBA" id="ARBA00022538"/>
    </source>
</evidence>
<dbReference type="Proteomes" id="UP000198815">
    <property type="component" value="Unassembled WGS sequence"/>
</dbReference>
<keyword evidence="6 12" id="KW-0812">Transmembrane</keyword>
<feature type="domain" description="K+ potassium transporter C-terminal" evidence="14">
    <location>
        <begin position="458"/>
        <end position="610"/>
    </location>
</feature>
<keyword evidence="11 12" id="KW-0472">Membrane</keyword>
<evidence type="ECO:0000313" key="16">
    <source>
        <dbReference type="Proteomes" id="UP000198815"/>
    </source>
</evidence>
<evidence type="ECO:0000256" key="2">
    <source>
        <dbReference type="ARBA" id="ARBA00007019"/>
    </source>
</evidence>
<organism evidence="15 16">
    <name type="scientific">Propionibacterium cyclohexanicum</name>
    <dbReference type="NCBI Taxonomy" id="64702"/>
    <lineage>
        <taxon>Bacteria</taxon>
        <taxon>Bacillati</taxon>
        <taxon>Actinomycetota</taxon>
        <taxon>Actinomycetes</taxon>
        <taxon>Propionibacteriales</taxon>
        <taxon>Propionibacteriaceae</taxon>
        <taxon>Propionibacterium</taxon>
    </lineage>
</organism>
<evidence type="ECO:0000256" key="8">
    <source>
        <dbReference type="ARBA" id="ARBA00022958"/>
    </source>
</evidence>
<evidence type="ECO:0000256" key="3">
    <source>
        <dbReference type="ARBA" id="ARBA00022448"/>
    </source>
</evidence>
<reference evidence="15 16" key="1">
    <citation type="submission" date="2016-10" db="EMBL/GenBank/DDBJ databases">
        <authorList>
            <person name="de Groot N.N."/>
        </authorList>
    </citation>
    <scope>NUCLEOTIDE SEQUENCE [LARGE SCALE GENOMIC DNA]</scope>
    <source>
        <strain evidence="15 16">DSM 16859</strain>
    </source>
</reference>
<comment type="function">
    <text evidence="12">Transport of potassium into the cell. Likely operates as a K(+):H(+) symporter.</text>
</comment>
<feature type="transmembrane region" description="Helical" evidence="12">
    <location>
        <begin position="353"/>
        <end position="371"/>
    </location>
</feature>
<name>A0A1H9SZL5_9ACTN</name>
<feature type="transmembrane region" description="Helical" evidence="12">
    <location>
        <begin position="153"/>
        <end position="174"/>
    </location>
</feature>
<feature type="transmembrane region" description="Helical" evidence="12">
    <location>
        <begin position="82"/>
        <end position="103"/>
    </location>
</feature>
<comment type="similarity">
    <text evidence="2 12">Belongs to the HAK/KUP transporter (TC 2.A.72) family.</text>
</comment>
<sequence>MVFGDIGTSPLYAMQTVFAVGHGVVTPTRENVLGVVSMVFWSITLIVSVKYVALVMRADNEGEGGILALTALLRHKLTVPRLIAVVTMLGMIGAGLFYGDSVITPAISVMSAFEGLTTVDPSARELVVPLSLVVLCLLFAFQRFGTGMMGRAFGPVMIVWFGVLGVLGLPQIIAHPEILVALWPGYALHFFWSQPGIAILAMGAVVLTITGAEALYADLGHFGPTPIRLSWFGIVFPCLALNYLGQAAMILHEPGTIGNPFFHLAPLWARFPLVVLAAAATVIASQAVISGAYSVTYQAIRLGMLPRLTARHTSRVEGGQIYLPTVNWTLFIGVLVLVAAFRSSSALADAYGLAVTGTLVLTTSLFLLLAVRVWHWPTWLVVCIGVVIGSLELLFFVANLTKLPTGGWLPSGIALVVIQLMVAWRRGTALLTARRTVIEGPMDSWVNSVRAKGVTRVPGVAIYVHANQATVPLALKENLRFNHVLHEHIAIVSLKHENTAHVPHAQRISVLDLGHSGYGIEHVQIRVGFADSSDVPRNLAYARDACHDFEIAPDKAMYFVSILTVNTDDHTVRGTYKRLYCWLVRNATGRVSFMRLPPSRTVVMGGSVSI</sequence>